<evidence type="ECO:0000313" key="7">
    <source>
        <dbReference type="Proteomes" id="UP000003798"/>
    </source>
</evidence>
<dbReference type="Gene3D" id="3.40.50.300">
    <property type="entry name" value="P-loop containing nucleotide triphosphate hydrolases"/>
    <property type="match status" value="1"/>
</dbReference>
<reference evidence="6 7" key="1">
    <citation type="journal article" date="2007" name="Genome Biol.">
        <title>Characterization and modeling of the Haemophilus influenzae core and supragenomes based on the complete genomic sequences of Rd and 12 clinical nontypeable strains.</title>
        <authorList>
            <person name="Hogg J.S."/>
            <person name="Hu F.Z."/>
            <person name="Janto B."/>
            <person name="Boissy R."/>
            <person name="Hayes J."/>
            <person name="Keefe R."/>
            <person name="Post J.C."/>
            <person name="Ehrlich G.D."/>
        </authorList>
    </citation>
    <scope>NUCLEOTIDE SEQUENCE [LARGE SCALE GENOMIC DNA]</scope>
    <source>
        <strain evidence="6 7">R3021</strain>
    </source>
</reference>
<dbReference type="InterPro" id="IPR041166">
    <property type="entry name" value="Rubredoxin_2"/>
</dbReference>
<dbReference type="AlphaFoldDB" id="A4N4D8"/>
<dbReference type="GO" id="GO:0005829">
    <property type="term" value="C:cytosol"/>
    <property type="evidence" value="ECO:0007669"/>
    <property type="project" value="TreeGrafter"/>
</dbReference>
<dbReference type="PROSITE" id="PS50162">
    <property type="entry name" value="RECA_2"/>
    <property type="match status" value="1"/>
</dbReference>
<evidence type="ECO:0000256" key="3">
    <source>
        <dbReference type="ARBA" id="ARBA00023125"/>
    </source>
</evidence>
<dbReference type="Pfam" id="PF18073">
    <property type="entry name" value="Zn_ribbon_LapB"/>
    <property type="match status" value="1"/>
</dbReference>
<dbReference type="GO" id="GO:0003677">
    <property type="term" value="F:DNA binding"/>
    <property type="evidence" value="ECO:0007669"/>
    <property type="project" value="UniProtKB-KW"/>
</dbReference>
<dbReference type="SUPFAM" id="SSF52540">
    <property type="entry name" value="P-loop containing nucleoside triphosphate hydrolases"/>
    <property type="match status" value="1"/>
</dbReference>
<dbReference type="GO" id="GO:0046872">
    <property type="term" value="F:metal ion binding"/>
    <property type="evidence" value="ECO:0007669"/>
    <property type="project" value="UniProtKB-KW"/>
</dbReference>
<sequence>MAKAPKTAYVCNDCGAEFSRWQGQCSACKAWNTITEVRLISTAKSKNDRFSGYAGEIQAKIQTLSEISLQETPRFSSGFNELDRVLGGGVVPGSAILIGGHPGAGKSTLLLQVMCGLAKI</sequence>
<feature type="domain" description="RecA family profile 1" evidence="5">
    <location>
        <begin position="71"/>
        <end position="120"/>
    </location>
</feature>
<keyword evidence="2" id="KW-0227">DNA damage</keyword>
<proteinExistence type="predicted"/>
<dbReference type="EMBL" id="AAZE01000007">
    <property type="protein sequence ID" value="EDJ90941.1"/>
    <property type="molecule type" value="Genomic_DNA"/>
</dbReference>
<dbReference type="Proteomes" id="UP000003798">
    <property type="component" value="Unassembled WGS sequence"/>
</dbReference>
<dbReference type="GO" id="GO:0140664">
    <property type="term" value="F:ATP-dependent DNA damage sensor activity"/>
    <property type="evidence" value="ECO:0007669"/>
    <property type="project" value="InterPro"/>
</dbReference>
<dbReference type="PANTHER" id="PTHR32472">
    <property type="entry name" value="DNA REPAIR PROTEIN RADA"/>
    <property type="match status" value="1"/>
</dbReference>
<accession>A4N4D8</accession>
<dbReference type="GO" id="GO:0005524">
    <property type="term" value="F:ATP binding"/>
    <property type="evidence" value="ECO:0007669"/>
    <property type="project" value="InterPro"/>
</dbReference>
<dbReference type="GO" id="GO:0000725">
    <property type="term" value="P:recombinational repair"/>
    <property type="evidence" value="ECO:0007669"/>
    <property type="project" value="TreeGrafter"/>
</dbReference>
<evidence type="ECO:0000313" key="6">
    <source>
        <dbReference type="EMBL" id="EDJ90941.1"/>
    </source>
</evidence>
<evidence type="ECO:0000259" key="5">
    <source>
        <dbReference type="PROSITE" id="PS50162"/>
    </source>
</evidence>
<dbReference type="PANTHER" id="PTHR32472:SF10">
    <property type="entry name" value="DNA REPAIR PROTEIN RADA-LIKE PROTEIN"/>
    <property type="match status" value="1"/>
</dbReference>
<keyword evidence="4" id="KW-0234">DNA repair</keyword>
<name>A4N4D8_HAEIF</name>
<dbReference type="InterPro" id="IPR020588">
    <property type="entry name" value="RecA_ATP-bd"/>
</dbReference>
<dbReference type="PRINTS" id="PR01874">
    <property type="entry name" value="DNAREPAIRADA"/>
</dbReference>
<evidence type="ECO:0000256" key="4">
    <source>
        <dbReference type="ARBA" id="ARBA00023204"/>
    </source>
</evidence>
<gene>
    <name evidence="6" type="ORF">CGSHi22421_03793</name>
</gene>
<protein>
    <submittedName>
        <fullName evidence="6">Predicted repair protein</fullName>
    </submittedName>
</protein>
<keyword evidence="3" id="KW-0238">DNA-binding</keyword>
<organism evidence="6 7">
    <name type="scientific">Haemophilus influenzae R3021</name>
    <dbReference type="NCBI Taxonomy" id="375432"/>
    <lineage>
        <taxon>Bacteria</taxon>
        <taxon>Pseudomonadati</taxon>
        <taxon>Pseudomonadota</taxon>
        <taxon>Gammaproteobacteria</taxon>
        <taxon>Pasteurellales</taxon>
        <taxon>Pasteurellaceae</taxon>
        <taxon>Haemophilus</taxon>
    </lineage>
</organism>
<keyword evidence="1" id="KW-0479">Metal-binding</keyword>
<dbReference type="InterPro" id="IPR027417">
    <property type="entry name" value="P-loop_NTPase"/>
</dbReference>
<evidence type="ECO:0000256" key="1">
    <source>
        <dbReference type="ARBA" id="ARBA00022723"/>
    </source>
</evidence>
<evidence type="ECO:0000256" key="2">
    <source>
        <dbReference type="ARBA" id="ARBA00022763"/>
    </source>
</evidence>